<dbReference type="Proteomes" id="UP000812440">
    <property type="component" value="Chromosome 2"/>
</dbReference>
<dbReference type="EMBL" id="JAACNH010000002">
    <property type="protein sequence ID" value="KAG8450748.1"/>
    <property type="molecule type" value="Genomic_DNA"/>
</dbReference>
<sequence length="83" mass="10028">MFICNYIVFYNFAKDENMYRMSNRGLLVKVFPSFVSQWKGNLCNNYVLPVIDKNVNIYDKCYWLDERCHFALIGVLLFFFFLN</sequence>
<gene>
    <name evidence="1" type="ORF">GDO86_003138</name>
</gene>
<organism evidence="1 2">
    <name type="scientific">Hymenochirus boettgeri</name>
    <name type="common">Congo dwarf clawed frog</name>
    <dbReference type="NCBI Taxonomy" id="247094"/>
    <lineage>
        <taxon>Eukaryota</taxon>
        <taxon>Metazoa</taxon>
        <taxon>Chordata</taxon>
        <taxon>Craniata</taxon>
        <taxon>Vertebrata</taxon>
        <taxon>Euteleostomi</taxon>
        <taxon>Amphibia</taxon>
        <taxon>Batrachia</taxon>
        <taxon>Anura</taxon>
        <taxon>Pipoidea</taxon>
        <taxon>Pipidae</taxon>
        <taxon>Pipinae</taxon>
        <taxon>Hymenochirus</taxon>
    </lineage>
</organism>
<dbReference type="AlphaFoldDB" id="A0A8T2K2Y4"/>
<name>A0A8T2K2Y4_9PIPI</name>
<keyword evidence="2" id="KW-1185">Reference proteome</keyword>
<comment type="caution">
    <text evidence="1">The sequence shown here is derived from an EMBL/GenBank/DDBJ whole genome shotgun (WGS) entry which is preliminary data.</text>
</comment>
<evidence type="ECO:0000313" key="2">
    <source>
        <dbReference type="Proteomes" id="UP000812440"/>
    </source>
</evidence>
<reference evidence="1" key="1">
    <citation type="thesis" date="2020" institute="ProQuest LLC" country="789 East Eisenhower Parkway, Ann Arbor, MI, USA">
        <title>Comparative Genomics and Chromosome Evolution.</title>
        <authorList>
            <person name="Mudd A.B."/>
        </authorList>
    </citation>
    <scope>NUCLEOTIDE SEQUENCE</scope>
    <source>
        <strain evidence="1">Female2</strain>
        <tissue evidence="1">Blood</tissue>
    </source>
</reference>
<proteinExistence type="predicted"/>
<evidence type="ECO:0000313" key="1">
    <source>
        <dbReference type="EMBL" id="KAG8450748.1"/>
    </source>
</evidence>
<protein>
    <submittedName>
        <fullName evidence="1">Uncharacterized protein</fullName>
    </submittedName>
</protein>
<accession>A0A8T2K2Y4</accession>